<evidence type="ECO:0000256" key="1">
    <source>
        <dbReference type="ARBA" id="ARBA00022679"/>
    </source>
</evidence>
<keyword evidence="3 9" id="KW-0418">Kinase</keyword>
<dbReference type="STRING" id="391625.PPSIR1_24929"/>
<feature type="domain" description="Protein kinase" evidence="8">
    <location>
        <begin position="38"/>
        <end position="327"/>
    </location>
</feature>
<evidence type="ECO:0000313" key="10">
    <source>
        <dbReference type="Proteomes" id="UP000005801"/>
    </source>
</evidence>
<dbReference type="PROSITE" id="PS00108">
    <property type="entry name" value="PROTEIN_KINASE_ST"/>
    <property type="match status" value="1"/>
</dbReference>
<evidence type="ECO:0000256" key="5">
    <source>
        <dbReference type="PROSITE-ProRule" id="PRU00339"/>
    </source>
</evidence>
<dbReference type="PANTHER" id="PTHR43289:SF6">
    <property type="entry name" value="SERINE_THREONINE-PROTEIN KINASE NEKL-3"/>
    <property type="match status" value="1"/>
</dbReference>
<evidence type="ECO:0000256" key="7">
    <source>
        <dbReference type="SAM" id="Phobius"/>
    </source>
</evidence>
<dbReference type="Proteomes" id="UP000005801">
    <property type="component" value="Unassembled WGS sequence"/>
</dbReference>
<dbReference type="Pfam" id="PF13424">
    <property type="entry name" value="TPR_12"/>
    <property type="match status" value="1"/>
</dbReference>
<dbReference type="InterPro" id="IPR000719">
    <property type="entry name" value="Prot_kinase_dom"/>
</dbReference>
<keyword evidence="4 6" id="KW-0067">ATP-binding</keyword>
<reference evidence="9 10" key="1">
    <citation type="submission" date="2007-06" db="EMBL/GenBank/DDBJ databases">
        <authorList>
            <person name="Shimkets L."/>
            <person name="Ferriera S."/>
            <person name="Johnson J."/>
            <person name="Kravitz S."/>
            <person name="Beeson K."/>
            <person name="Sutton G."/>
            <person name="Rogers Y.-H."/>
            <person name="Friedman R."/>
            <person name="Frazier M."/>
            <person name="Venter J.C."/>
        </authorList>
    </citation>
    <scope>NUCLEOTIDE SEQUENCE [LARGE SCALE GENOMIC DNA]</scope>
    <source>
        <strain evidence="9 10">SIR-1</strain>
    </source>
</reference>
<dbReference type="PROSITE" id="PS50011">
    <property type="entry name" value="PROTEIN_KINASE_DOM"/>
    <property type="match status" value="1"/>
</dbReference>
<keyword evidence="7" id="KW-0472">Membrane</keyword>
<feature type="repeat" description="TPR" evidence="5">
    <location>
        <begin position="917"/>
        <end position="950"/>
    </location>
</feature>
<dbReference type="InterPro" id="IPR011009">
    <property type="entry name" value="Kinase-like_dom_sf"/>
</dbReference>
<keyword evidence="7" id="KW-1133">Transmembrane helix</keyword>
<dbReference type="SUPFAM" id="SSF56112">
    <property type="entry name" value="Protein kinase-like (PK-like)"/>
    <property type="match status" value="1"/>
</dbReference>
<protein>
    <submittedName>
        <fullName evidence="9">Serine/threonine kinase family protein</fullName>
    </submittedName>
</protein>
<comment type="caution">
    <text evidence="9">The sequence shown here is derived from an EMBL/GenBank/DDBJ whole genome shotgun (WGS) entry which is preliminary data.</text>
</comment>
<evidence type="ECO:0000259" key="8">
    <source>
        <dbReference type="PROSITE" id="PS50011"/>
    </source>
</evidence>
<dbReference type="SMART" id="SM00028">
    <property type="entry name" value="TPR"/>
    <property type="match status" value="3"/>
</dbReference>
<evidence type="ECO:0000256" key="4">
    <source>
        <dbReference type="ARBA" id="ARBA00022840"/>
    </source>
</evidence>
<keyword evidence="2 6" id="KW-0547">Nucleotide-binding</keyword>
<dbReference type="InterPro" id="IPR008271">
    <property type="entry name" value="Ser/Thr_kinase_AS"/>
</dbReference>
<organism evidence="9 10">
    <name type="scientific">Plesiocystis pacifica SIR-1</name>
    <dbReference type="NCBI Taxonomy" id="391625"/>
    <lineage>
        <taxon>Bacteria</taxon>
        <taxon>Pseudomonadati</taxon>
        <taxon>Myxococcota</taxon>
        <taxon>Polyangia</taxon>
        <taxon>Nannocystales</taxon>
        <taxon>Nannocystaceae</taxon>
        <taxon>Plesiocystis</taxon>
    </lineage>
</organism>
<dbReference type="InterPro" id="IPR019734">
    <property type="entry name" value="TPR_rpt"/>
</dbReference>
<dbReference type="EMBL" id="ABCS01000045">
    <property type="protein sequence ID" value="EDM77488.1"/>
    <property type="molecule type" value="Genomic_DNA"/>
</dbReference>
<dbReference type="OrthoDB" id="9814129at2"/>
<dbReference type="Gene3D" id="3.30.200.20">
    <property type="entry name" value="Phosphorylase Kinase, domain 1"/>
    <property type="match status" value="1"/>
</dbReference>
<sequence length="1083" mass="117851">MSGEDLERTLLLEEHERAQRGIPDYVPPSHDAFQLGRYRLLECIGEGGMGSIFLAEDPELDRHLAVKVLHTPGRGNAPTRLLREAQAMARLSHPNVVAIYDVGRIGSETFIAMEYLGGGTLQTWLEARDRSWGEVLAMYMRAGQGLAAAHAAGLIHRDFKPANVLLTLEGVPKVTDFGLVRVTEAARELHDAAAPELYRELERSPSEKVSSSRIGKALALRLTRDGATLGTPGYMAPEQFRGQVADARSDQFSFCVALYEALCGATPFGGDSTRSRAKAVLSNDRLPWPRDPARPIPDWIEPILDRGLAFEPERRWPSMTALLDALTGDRSRRRKQRRRRAIGVGASVALCVGIGLGLGVQRRAQRRACSRDAHTVAGLWRDGQADLFAALEAGGPRYAEAHSARVMAATANWVERWARVREQHCLERAGLGVSVEALPATAQSRCLDSDREAFAALLEVFGEAGQREGVAAHALEAVEALPPPEDCAALDGEVLVEEACAPGLYRSLHRLRMLQLAGLFHQGARFGANLLADPELRACPELHDDVRVIAAQLDHALDRLDEADAGFRAALHSAGVRDDLPTTLDATLGLARVAEAREQPELALFMLELTAVLVERLGSPPERQVELHIHRARCQFRLADPQAADEELRAARALLDEFLGEQHPLRIEWSLLSSDLHHLRGDFDAAIADSKSALSLANALYGPDHPTALRALNAMSSALDDIDGEAALAVQRRAVTMVEHLYPLEHPRNLESKLALGTALATSGRAREGLEVLAQLIATLEAMDDPDSLLLSRALINRAYLLRSEFRYAEARRALLRAVEVSEDPAGPSRFSLGYSLALLGDVQGRTTSLDEGAATLARAAVLLRALDPQHPTLASLGGDAGALELRRGHPRAAADHYRESLAIERASKGEHSPRLAHYLIGLGRAYAALGQRDEALAQLERARELSGRELDERTARLARTNGLGRSIEAALHARALIELAASLLEGGAGERGDAARAAERGRALELSTEAYAMRESVRDPVRRAELVFVHARVLAAHGQRESAQRVAGEAAQTLEHAPSSWIDVEPLQTLIRDSQLLPSRSR</sequence>
<dbReference type="PROSITE" id="PS50005">
    <property type="entry name" value="TPR"/>
    <property type="match status" value="1"/>
</dbReference>
<dbReference type="GO" id="GO:0005524">
    <property type="term" value="F:ATP binding"/>
    <property type="evidence" value="ECO:0007669"/>
    <property type="project" value="UniProtKB-UniRule"/>
</dbReference>
<dbReference type="GO" id="GO:0004674">
    <property type="term" value="F:protein serine/threonine kinase activity"/>
    <property type="evidence" value="ECO:0007669"/>
    <property type="project" value="TreeGrafter"/>
</dbReference>
<dbReference type="Pfam" id="PF00069">
    <property type="entry name" value="Pkinase"/>
    <property type="match status" value="1"/>
</dbReference>
<dbReference type="InterPro" id="IPR011990">
    <property type="entry name" value="TPR-like_helical_dom_sf"/>
</dbReference>
<dbReference type="CDD" id="cd14014">
    <property type="entry name" value="STKc_PknB_like"/>
    <property type="match status" value="1"/>
</dbReference>
<dbReference type="RefSeq" id="WP_006973375.1">
    <property type="nucleotide sequence ID" value="NZ_ABCS01000045.1"/>
</dbReference>
<keyword evidence="10" id="KW-1185">Reference proteome</keyword>
<evidence type="ECO:0000256" key="2">
    <source>
        <dbReference type="ARBA" id="ARBA00022741"/>
    </source>
</evidence>
<gene>
    <name evidence="9" type="ORF">PPSIR1_24929</name>
</gene>
<feature type="binding site" evidence="6">
    <location>
        <position position="67"/>
    </location>
    <ligand>
        <name>ATP</name>
        <dbReference type="ChEBI" id="CHEBI:30616"/>
    </ligand>
</feature>
<evidence type="ECO:0000256" key="6">
    <source>
        <dbReference type="PROSITE-ProRule" id="PRU10141"/>
    </source>
</evidence>
<dbReference type="eggNOG" id="COG0515">
    <property type="taxonomic scope" value="Bacteria"/>
</dbReference>
<dbReference type="SUPFAM" id="SSF48452">
    <property type="entry name" value="TPR-like"/>
    <property type="match status" value="3"/>
</dbReference>
<dbReference type="PANTHER" id="PTHR43289">
    <property type="entry name" value="MITOGEN-ACTIVATED PROTEIN KINASE KINASE KINASE 20-RELATED"/>
    <property type="match status" value="1"/>
</dbReference>
<evidence type="ECO:0000313" key="9">
    <source>
        <dbReference type="EMBL" id="EDM77488.1"/>
    </source>
</evidence>
<evidence type="ECO:0000256" key="3">
    <source>
        <dbReference type="ARBA" id="ARBA00022777"/>
    </source>
</evidence>
<accession>A6G9I0</accession>
<dbReference type="AlphaFoldDB" id="A6G9I0"/>
<dbReference type="PROSITE" id="PS00107">
    <property type="entry name" value="PROTEIN_KINASE_ATP"/>
    <property type="match status" value="1"/>
</dbReference>
<name>A6G9I0_9BACT</name>
<keyword evidence="1" id="KW-0808">Transferase</keyword>
<dbReference type="Gene3D" id="1.10.510.10">
    <property type="entry name" value="Transferase(Phosphotransferase) domain 1"/>
    <property type="match status" value="1"/>
</dbReference>
<keyword evidence="5" id="KW-0802">TPR repeat</keyword>
<feature type="transmembrane region" description="Helical" evidence="7">
    <location>
        <begin position="341"/>
        <end position="360"/>
    </location>
</feature>
<proteinExistence type="predicted"/>
<dbReference type="Gene3D" id="1.25.40.10">
    <property type="entry name" value="Tetratricopeptide repeat domain"/>
    <property type="match status" value="2"/>
</dbReference>
<keyword evidence="7" id="KW-0812">Transmembrane</keyword>
<dbReference type="InterPro" id="IPR017441">
    <property type="entry name" value="Protein_kinase_ATP_BS"/>
</dbReference>